<dbReference type="AlphaFoldDB" id="A0A1G8S0V7"/>
<gene>
    <name evidence="5" type="primary">csrA</name>
    <name evidence="6" type="ORF">SAMN04490247_1171</name>
</gene>
<dbReference type="PANTHER" id="PTHR34984:SF1">
    <property type="entry name" value="CARBON STORAGE REGULATOR"/>
    <property type="match status" value="1"/>
</dbReference>
<dbReference type="PANTHER" id="PTHR34984">
    <property type="entry name" value="CARBON STORAGE REGULATOR"/>
    <property type="match status" value="1"/>
</dbReference>
<keyword evidence="1 5" id="KW-0963">Cytoplasm</keyword>
<dbReference type="SUPFAM" id="SSF117130">
    <property type="entry name" value="CsrA-like"/>
    <property type="match status" value="1"/>
</dbReference>
<comment type="subcellular location">
    <subcellularLocation>
        <location evidence="5">Cytoplasm</location>
    </subcellularLocation>
</comment>
<sequence>MLVLNRKVGESVKIANDIEVKVVAIEGGQIKLGIEAPRDVDIHRQEVYEAIQRENAEASILNKSMIDLIKNPKNE</sequence>
<evidence type="ECO:0000256" key="4">
    <source>
        <dbReference type="ARBA" id="ARBA00022884"/>
    </source>
</evidence>
<keyword evidence="4 5" id="KW-0694">RNA-binding</keyword>
<organism evidence="6 7">
    <name type="scientific">Salimicrobium halophilum</name>
    <dbReference type="NCBI Taxonomy" id="86666"/>
    <lineage>
        <taxon>Bacteria</taxon>
        <taxon>Bacillati</taxon>
        <taxon>Bacillota</taxon>
        <taxon>Bacilli</taxon>
        <taxon>Bacillales</taxon>
        <taxon>Bacillaceae</taxon>
        <taxon>Salimicrobium</taxon>
    </lineage>
</organism>
<dbReference type="Gene3D" id="2.60.40.4380">
    <property type="entry name" value="Translational regulator CsrA"/>
    <property type="match status" value="1"/>
</dbReference>
<evidence type="ECO:0000313" key="6">
    <source>
        <dbReference type="EMBL" id="SDJ22290.1"/>
    </source>
</evidence>
<protein>
    <recommendedName>
        <fullName evidence="5">Translational regulator CsrA</fullName>
    </recommendedName>
</protein>
<dbReference type="GO" id="GO:0045947">
    <property type="term" value="P:negative regulation of translational initiation"/>
    <property type="evidence" value="ECO:0007669"/>
    <property type="project" value="UniProtKB-UniRule"/>
</dbReference>
<dbReference type="InterPro" id="IPR003751">
    <property type="entry name" value="CsrA"/>
</dbReference>
<accession>A0A1G8S0V7</accession>
<evidence type="ECO:0000256" key="5">
    <source>
        <dbReference type="HAMAP-Rule" id="MF_00167"/>
    </source>
</evidence>
<dbReference type="InterPro" id="IPR036107">
    <property type="entry name" value="CsrA_sf"/>
</dbReference>
<dbReference type="GO" id="GO:0044781">
    <property type="term" value="P:bacterial-type flagellum organization"/>
    <property type="evidence" value="ECO:0007669"/>
    <property type="project" value="UniProtKB-KW"/>
</dbReference>
<dbReference type="GO" id="GO:0006402">
    <property type="term" value="P:mRNA catabolic process"/>
    <property type="evidence" value="ECO:0007669"/>
    <property type="project" value="InterPro"/>
</dbReference>
<comment type="subunit">
    <text evidence="5">Homodimer; the beta-strands of each monomer intercalate to form a hydrophobic core, while the alpha-helices form wings that extend away from the core.</text>
</comment>
<keyword evidence="7" id="KW-1185">Reference proteome</keyword>
<dbReference type="FunFam" id="2.60.40.4380:FF:000002">
    <property type="entry name" value="Translational regulator CsrA"/>
    <property type="match status" value="1"/>
</dbReference>
<dbReference type="STRING" id="86666.SAMN04490247_1171"/>
<evidence type="ECO:0000256" key="2">
    <source>
        <dbReference type="ARBA" id="ARBA00022491"/>
    </source>
</evidence>
<dbReference type="Pfam" id="PF02599">
    <property type="entry name" value="CsrA"/>
    <property type="match status" value="1"/>
</dbReference>
<dbReference type="EMBL" id="FNEV01000003">
    <property type="protein sequence ID" value="SDJ22290.1"/>
    <property type="molecule type" value="Genomic_DNA"/>
</dbReference>
<keyword evidence="3 5" id="KW-0810">Translation regulation</keyword>
<dbReference type="Proteomes" id="UP000199225">
    <property type="component" value="Unassembled WGS sequence"/>
</dbReference>
<keyword evidence="5" id="KW-1005">Bacterial flagellum biogenesis</keyword>
<dbReference type="HAMAP" id="MF_00167">
    <property type="entry name" value="CsrA"/>
    <property type="match status" value="1"/>
</dbReference>
<proteinExistence type="inferred from homology"/>
<dbReference type="GO" id="GO:1902208">
    <property type="term" value="P:regulation of bacterial-type flagellum assembly"/>
    <property type="evidence" value="ECO:0007669"/>
    <property type="project" value="UniProtKB-UniRule"/>
</dbReference>
<dbReference type="GO" id="GO:0005829">
    <property type="term" value="C:cytosol"/>
    <property type="evidence" value="ECO:0007669"/>
    <property type="project" value="TreeGrafter"/>
</dbReference>
<reference evidence="7" key="1">
    <citation type="submission" date="2016-10" db="EMBL/GenBank/DDBJ databases">
        <authorList>
            <person name="Varghese N."/>
            <person name="Submissions S."/>
        </authorList>
    </citation>
    <scope>NUCLEOTIDE SEQUENCE [LARGE SCALE GENOMIC DNA]</scope>
    <source>
        <strain evidence="7">DSM 4771</strain>
    </source>
</reference>
<evidence type="ECO:0000256" key="3">
    <source>
        <dbReference type="ARBA" id="ARBA00022845"/>
    </source>
</evidence>
<comment type="function">
    <text evidence="5">A translational regulator that binds mRNA to regulate translation initiation and/or mRNA stability. Usually binds in the 5'-UTR at or near the Shine-Dalgarno sequence preventing ribosome-binding, thus repressing translation. Its main target seems to be the major flagellin gene, while its function is anatagonized by FliW.</text>
</comment>
<keyword evidence="2 5" id="KW-0678">Repressor</keyword>
<dbReference type="NCBIfam" id="TIGR00202">
    <property type="entry name" value="csrA"/>
    <property type="match status" value="1"/>
</dbReference>
<dbReference type="RefSeq" id="WP_093192933.1">
    <property type="nucleotide sequence ID" value="NZ_FNEV01000003.1"/>
</dbReference>
<dbReference type="NCBIfam" id="NF002469">
    <property type="entry name" value="PRK01712.1"/>
    <property type="match status" value="1"/>
</dbReference>
<evidence type="ECO:0000256" key="1">
    <source>
        <dbReference type="ARBA" id="ARBA00022490"/>
    </source>
</evidence>
<dbReference type="GO" id="GO:0048027">
    <property type="term" value="F:mRNA 5'-UTR binding"/>
    <property type="evidence" value="ECO:0007669"/>
    <property type="project" value="UniProtKB-UniRule"/>
</dbReference>
<dbReference type="OrthoDB" id="9809061at2"/>
<evidence type="ECO:0000313" key="7">
    <source>
        <dbReference type="Proteomes" id="UP000199225"/>
    </source>
</evidence>
<comment type="similarity">
    <text evidence="5">Belongs to the CsrA/RsmA family.</text>
</comment>
<dbReference type="GO" id="GO:0006109">
    <property type="term" value="P:regulation of carbohydrate metabolic process"/>
    <property type="evidence" value="ECO:0007669"/>
    <property type="project" value="InterPro"/>
</dbReference>
<name>A0A1G8S0V7_9BACI</name>